<proteinExistence type="inferred from homology"/>
<geneLocation type="plasmid" evidence="6">
    <name>pap1447-2 sequence</name>
</geneLocation>
<evidence type="ECO:0000313" key="5">
    <source>
        <dbReference type="EMBL" id="ARW12174.1"/>
    </source>
</evidence>
<dbReference type="GO" id="GO:0003677">
    <property type="term" value="F:DNA binding"/>
    <property type="evidence" value="ECO:0007669"/>
    <property type="project" value="InterPro"/>
</dbReference>
<reference evidence="3 6" key="1">
    <citation type="submission" date="2017-05" db="EMBL/GenBank/DDBJ databases">
        <title>Genome sequence of Acetobacter pasteurianus subsp. ascendens strain SRCM101447.</title>
        <authorList>
            <person name="Cho S.H."/>
        </authorList>
    </citation>
    <scope>NUCLEOTIDE SEQUENCE [LARGE SCALE GENOMIC DNA]</scope>
    <source>
        <strain evidence="3 6">SRCM101447</strain>
        <plasmid evidence="3">pAP1447-1</plasmid>
        <plasmid evidence="5">pAP1447-2</plasmid>
        <plasmid evidence="6">Plasmid pap1447-1 sequence</plasmid>
        <plasmid evidence="6">Plasmid pap1447-2 sequence</plasmid>
    </source>
</reference>
<dbReference type="AlphaFoldDB" id="A0A1Y0V1B0"/>
<organism evidence="3 6">
    <name type="scientific">Acetobacter ascendens</name>
    <dbReference type="NCBI Taxonomy" id="481146"/>
    <lineage>
        <taxon>Bacteria</taxon>
        <taxon>Pseudomonadati</taxon>
        <taxon>Pseudomonadota</taxon>
        <taxon>Alphaproteobacteria</taxon>
        <taxon>Acetobacterales</taxon>
        <taxon>Acetobacteraceae</taxon>
        <taxon>Acetobacter</taxon>
    </lineage>
</organism>
<dbReference type="Pfam" id="PF05443">
    <property type="entry name" value="ROS_MUCR"/>
    <property type="match status" value="1"/>
</dbReference>
<comment type="similarity">
    <text evidence="1">Belongs to the ros/MucR family.</text>
</comment>
<name>A0A1Y0V1B0_9PROT</name>
<dbReference type="EMBL" id="CP021526">
    <property type="protein sequence ID" value="ARW12174.1"/>
    <property type="molecule type" value="Genomic_DNA"/>
</dbReference>
<dbReference type="EMBL" id="CP021525">
    <property type="protein sequence ID" value="ARW11926.1"/>
    <property type="molecule type" value="Genomic_DNA"/>
</dbReference>
<evidence type="ECO:0000256" key="1">
    <source>
        <dbReference type="ARBA" id="ARBA00007031"/>
    </source>
</evidence>
<geneLocation type="plasmid" evidence="3">
    <name>pAP1447-1</name>
</geneLocation>
<feature type="compositionally biased region" description="Low complexity" evidence="2">
    <location>
        <begin position="141"/>
        <end position="150"/>
    </location>
</feature>
<feature type="region of interest" description="Disordered" evidence="2">
    <location>
        <begin position="237"/>
        <end position="269"/>
    </location>
</feature>
<feature type="region of interest" description="Disordered" evidence="2">
    <location>
        <begin position="132"/>
        <end position="167"/>
    </location>
</feature>
<sequence length="269" mass="29997">MRCPDFHASTVVGKVAGLNVGTKHMFCRAYPVRCATISQRNRWQSNSVQYQRYLKWVFPLQVRDLVLRRHSDNRKTGAMTESASVHEPDTQKVEQTVTIISAYVGHNTVSAEALPDLIRSVYATLDKLSLSQPAPEKPGKAATPSVTPVPDVTPAPPAPEKIVSQERTPAVPIKRSVFPDYIVCLEDGKKTKMLKSYLQRHFNLTPEEYRTRWGLPPEYPMVAPNYSAQRAAIAKRNSLGRRGDDTNATLSSGEADIPSDRKGRGRKTK</sequence>
<evidence type="ECO:0000313" key="4">
    <source>
        <dbReference type="EMBL" id="ARW11926.1"/>
    </source>
</evidence>
<dbReference type="Gene3D" id="1.10.10.1550">
    <property type="entry name" value="ROS/MUCR transcriptional regulator protein"/>
    <property type="match status" value="1"/>
</dbReference>
<evidence type="ECO:0000313" key="3">
    <source>
        <dbReference type="EMBL" id="ARW11775.1"/>
    </source>
</evidence>
<accession>A0A1Y0V1B0</accession>
<dbReference type="EMBL" id="CP021525">
    <property type="protein sequence ID" value="ARW11775.1"/>
    <property type="molecule type" value="Genomic_DNA"/>
</dbReference>
<dbReference type="InterPro" id="IPR008807">
    <property type="entry name" value="ROS_MUCR"/>
</dbReference>
<geneLocation type="plasmid" evidence="5">
    <name>pAP1447-2</name>
</geneLocation>
<dbReference type="GO" id="GO:0006355">
    <property type="term" value="P:regulation of DNA-templated transcription"/>
    <property type="evidence" value="ECO:0007669"/>
    <property type="project" value="InterPro"/>
</dbReference>
<dbReference type="InterPro" id="IPR041920">
    <property type="entry name" value="ROS/MUCR_sf"/>
</dbReference>
<keyword evidence="3" id="KW-0614">Plasmid</keyword>
<evidence type="ECO:0000256" key="2">
    <source>
        <dbReference type="SAM" id="MobiDB-lite"/>
    </source>
</evidence>
<dbReference type="Proteomes" id="UP000195633">
    <property type="component" value="Plasmid pAP1447-2"/>
</dbReference>
<dbReference type="Proteomes" id="UP000195633">
    <property type="component" value="Plasmid pAP1447-1"/>
</dbReference>
<evidence type="ECO:0000313" key="6">
    <source>
        <dbReference type="Proteomes" id="UP000195633"/>
    </source>
</evidence>
<dbReference type="GO" id="GO:0008270">
    <property type="term" value="F:zinc ion binding"/>
    <property type="evidence" value="ECO:0007669"/>
    <property type="project" value="InterPro"/>
</dbReference>
<gene>
    <name evidence="3" type="ORF">S101447_02738</name>
    <name evidence="4" type="ORF">S101447_02889</name>
    <name evidence="5" type="ORF">S101447_03137</name>
</gene>
<geneLocation type="plasmid" evidence="6">
    <name>pap1447-1 sequence</name>
</geneLocation>
<protein>
    <submittedName>
        <fullName evidence="3">Putative MucR family transcriptional regulatory protein</fullName>
    </submittedName>
</protein>